<name>A0A7W6RZF2_9PROT</name>
<evidence type="ECO:0000256" key="2">
    <source>
        <dbReference type="ARBA" id="ARBA00022573"/>
    </source>
</evidence>
<dbReference type="InterPro" id="IPR006363">
    <property type="entry name" value="Cbl_synth_CobJ/CibH_dom"/>
</dbReference>
<keyword evidence="5" id="KW-0949">S-adenosyl-L-methionine</keyword>
<evidence type="ECO:0000256" key="1">
    <source>
        <dbReference type="ARBA" id="ARBA00004953"/>
    </source>
</evidence>
<dbReference type="Gene3D" id="3.40.50.11220">
    <property type="match status" value="1"/>
</dbReference>
<proteinExistence type="predicted"/>
<dbReference type="EC" id="2.1.1.131" evidence="8"/>
<dbReference type="CDD" id="cd11646">
    <property type="entry name" value="Precorrin_3B_C17_MT"/>
    <property type="match status" value="1"/>
</dbReference>
<evidence type="ECO:0000256" key="4">
    <source>
        <dbReference type="ARBA" id="ARBA00022679"/>
    </source>
</evidence>
<evidence type="ECO:0000259" key="7">
    <source>
        <dbReference type="Pfam" id="PF11760"/>
    </source>
</evidence>
<dbReference type="PANTHER" id="PTHR47036">
    <property type="entry name" value="COBALT-FACTOR III C(17)-METHYLTRANSFERASE-RELATED"/>
    <property type="match status" value="1"/>
</dbReference>
<dbReference type="GO" id="GO:0032259">
    <property type="term" value="P:methylation"/>
    <property type="evidence" value="ECO:0007669"/>
    <property type="project" value="UniProtKB-KW"/>
</dbReference>
<dbReference type="Pfam" id="PF11760">
    <property type="entry name" value="CbiG_N"/>
    <property type="match status" value="1"/>
</dbReference>
<comment type="pathway">
    <text evidence="1">Cofactor biosynthesis; adenosylcobalamin biosynthesis.</text>
</comment>
<feature type="domain" description="Cobalamin synthesis G N-terminal" evidence="7">
    <location>
        <begin position="55"/>
        <end position="134"/>
    </location>
</feature>
<dbReference type="EMBL" id="JACIGI010000012">
    <property type="protein sequence ID" value="MBB4286070.1"/>
    <property type="molecule type" value="Genomic_DNA"/>
</dbReference>
<organism evidence="8 9">
    <name type="scientific">Roseospira goensis</name>
    <dbReference type="NCBI Taxonomy" id="391922"/>
    <lineage>
        <taxon>Bacteria</taxon>
        <taxon>Pseudomonadati</taxon>
        <taxon>Pseudomonadota</taxon>
        <taxon>Alphaproteobacteria</taxon>
        <taxon>Rhodospirillales</taxon>
        <taxon>Rhodospirillaceae</taxon>
        <taxon>Roseospira</taxon>
    </lineage>
</organism>
<dbReference type="UniPathway" id="UPA00148"/>
<dbReference type="InterPro" id="IPR014776">
    <property type="entry name" value="4pyrrole_Mease_sub2"/>
</dbReference>
<accession>A0A7W6RZF2</accession>
<dbReference type="RefSeq" id="WP_184434356.1">
    <property type="nucleotide sequence ID" value="NZ_JACIGI010000012.1"/>
</dbReference>
<dbReference type="PANTHER" id="PTHR47036:SF1">
    <property type="entry name" value="COBALT-FACTOR III C(17)-METHYLTRANSFERASE-RELATED"/>
    <property type="match status" value="1"/>
</dbReference>
<evidence type="ECO:0000256" key="3">
    <source>
        <dbReference type="ARBA" id="ARBA00022603"/>
    </source>
</evidence>
<keyword evidence="4 8" id="KW-0808">Transferase</keyword>
<dbReference type="InterPro" id="IPR014777">
    <property type="entry name" value="4pyrrole_Mease_sub1"/>
</dbReference>
<comment type="caution">
    <text evidence="8">The sequence shown here is derived from an EMBL/GenBank/DDBJ whole genome shotgun (WGS) entry which is preliminary data.</text>
</comment>
<evidence type="ECO:0000256" key="5">
    <source>
        <dbReference type="ARBA" id="ARBA00022691"/>
    </source>
</evidence>
<dbReference type="InterPro" id="IPR051810">
    <property type="entry name" value="Precorrin_MeTrfase"/>
</dbReference>
<dbReference type="GO" id="GO:0043779">
    <property type="term" value="F:cobalt-precorrin-5A acetaldehyde-lyase activity"/>
    <property type="evidence" value="ECO:0007669"/>
    <property type="project" value="UniProtKB-EC"/>
</dbReference>
<dbReference type="Gene3D" id="3.30.950.10">
    <property type="entry name" value="Methyltransferase, Cobalt-precorrin-4 Transmethylase, Domain 2"/>
    <property type="match status" value="1"/>
</dbReference>
<keyword evidence="2" id="KW-0169">Cobalamin biosynthesis</keyword>
<dbReference type="Pfam" id="PF00590">
    <property type="entry name" value="TP_methylase"/>
    <property type="match status" value="1"/>
</dbReference>
<sequence length="588" mass="61394">MTNGADPAVAIVVLGQRSLETARRIQGALPAGSRVFGLSGRVDGADVTYDAFGDTLRGLHRDGVPIVALCASGIVIRALAPLLQDKRMEPPVLAVAEDGSAVVPLLGGLHGVNGLARRIADVLRVAPAITTTGDVRFAVTLEAPPTGYVARDPGASKAFMSDLLGGASVRLEGHAPWLAESRLPVAPEGERCIRVTPDDRPPEDGALVFHPKTVVVGVTGGGEELPERVTAALATAGLARAAVAVVLAREADGARGEIQRVADTLDCPVRLVPNGGDAAALAAAAVPEADRDRPVWTTGPIALAVARAPEAVRPVGHPRGHLAVVGLGPGGADLLAPAARAALRRADHWIGYETYIRMAERLAGVSRPGQALHATDNREELDRARHALTLAAAGARVAVISSGDPGVFAMAAAVMETLHEAADPSWQGVDLEMVPGITAAQAAAARVGAPLGHDFCVLSLSDNLKPFAVILERLDHAARADLALALYNPISRARPWQLGQALERLRAIRGPETPVVLARDVARRGETVRVTTLGTVRPEDADMRTVILVGSSATQTFSRPLDGGAWVYSPRWYAKAGRDQSDSRRVPD</sequence>
<dbReference type="InterPro" id="IPR021744">
    <property type="entry name" value="CbiG_N"/>
</dbReference>
<dbReference type="EC" id="3.7.1.12" evidence="8"/>
<keyword evidence="9" id="KW-1185">Reference proteome</keyword>
<keyword evidence="8" id="KW-0378">Hydrolase</keyword>
<dbReference type="Gene3D" id="3.40.1010.10">
    <property type="entry name" value="Cobalt-precorrin-4 Transmethylase, Domain 1"/>
    <property type="match status" value="1"/>
</dbReference>
<protein>
    <submittedName>
        <fullName evidence="8">Cobalt-precorrin 5A hydrolase/precorrin-3B C17-methyltransferase</fullName>
        <ecNumber evidence="8">2.1.1.131</ecNumber>
        <ecNumber evidence="8">3.7.1.12</ecNumber>
    </submittedName>
</protein>
<dbReference type="SUPFAM" id="SSF53790">
    <property type="entry name" value="Tetrapyrrole methylase"/>
    <property type="match status" value="1"/>
</dbReference>
<dbReference type="GO" id="GO:0030789">
    <property type="term" value="F:precorrin-3B C17-methyltransferase activity"/>
    <property type="evidence" value="ECO:0007669"/>
    <property type="project" value="UniProtKB-EC"/>
</dbReference>
<dbReference type="InterPro" id="IPR035996">
    <property type="entry name" value="4pyrrol_Methylase_sf"/>
</dbReference>
<dbReference type="SUPFAM" id="SSF159672">
    <property type="entry name" value="CbiG N-terminal domain-like"/>
    <property type="match status" value="1"/>
</dbReference>
<dbReference type="AlphaFoldDB" id="A0A7W6RZF2"/>
<keyword evidence="3 8" id="KW-0489">Methyltransferase</keyword>
<evidence type="ECO:0000259" key="6">
    <source>
        <dbReference type="Pfam" id="PF00590"/>
    </source>
</evidence>
<dbReference type="NCBIfam" id="TIGR01466">
    <property type="entry name" value="cobJ_cbiH"/>
    <property type="match status" value="1"/>
</dbReference>
<evidence type="ECO:0000313" key="8">
    <source>
        <dbReference type="EMBL" id="MBB4286070.1"/>
    </source>
</evidence>
<evidence type="ECO:0000313" key="9">
    <source>
        <dbReference type="Proteomes" id="UP000555728"/>
    </source>
</evidence>
<dbReference type="GO" id="GO:0009236">
    <property type="term" value="P:cobalamin biosynthetic process"/>
    <property type="evidence" value="ECO:0007669"/>
    <property type="project" value="UniProtKB-UniPathway"/>
</dbReference>
<dbReference type="Proteomes" id="UP000555728">
    <property type="component" value="Unassembled WGS sequence"/>
</dbReference>
<dbReference type="InterPro" id="IPR000878">
    <property type="entry name" value="4pyrrol_Mease"/>
</dbReference>
<dbReference type="InterPro" id="IPR038029">
    <property type="entry name" value="GbiG_N_sf"/>
</dbReference>
<reference evidence="8 9" key="1">
    <citation type="submission" date="2020-08" db="EMBL/GenBank/DDBJ databases">
        <title>Genome sequencing of Purple Non-Sulfur Bacteria from various extreme environments.</title>
        <authorList>
            <person name="Mayer M."/>
        </authorList>
    </citation>
    <scope>NUCLEOTIDE SEQUENCE [LARGE SCALE GENOMIC DNA]</scope>
    <source>
        <strain evidence="8 9">JA135</strain>
    </source>
</reference>
<feature type="domain" description="Tetrapyrrole methylase" evidence="6">
    <location>
        <begin position="322"/>
        <end position="536"/>
    </location>
</feature>
<gene>
    <name evidence="8" type="ORF">GGD88_001795</name>
</gene>